<reference evidence="6 7" key="1">
    <citation type="submission" date="2021-03" db="EMBL/GenBank/DDBJ databases">
        <authorList>
            <person name="So Y."/>
        </authorList>
    </citation>
    <scope>NUCLEOTIDE SEQUENCE [LARGE SCALE GENOMIC DNA]</scope>
    <source>
        <strain evidence="6 7">SSH11</strain>
    </source>
</reference>
<dbReference type="InterPro" id="IPR014757">
    <property type="entry name" value="Tscrpt_reg_IclR_C"/>
</dbReference>
<keyword evidence="7" id="KW-1185">Reference proteome</keyword>
<dbReference type="InterPro" id="IPR050707">
    <property type="entry name" value="HTH_MetabolicPath_Reg"/>
</dbReference>
<dbReference type="InterPro" id="IPR036390">
    <property type="entry name" value="WH_DNA-bd_sf"/>
</dbReference>
<dbReference type="EMBL" id="JAGIZB010000032">
    <property type="protein sequence ID" value="MBP0447357.1"/>
    <property type="molecule type" value="Genomic_DNA"/>
</dbReference>
<feature type="domain" description="IclR-ED" evidence="5">
    <location>
        <begin position="76"/>
        <end position="237"/>
    </location>
</feature>
<gene>
    <name evidence="6" type="ORF">J8J14_21555</name>
</gene>
<evidence type="ECO:0000313" key="6">
    <source>
        <dbReference type="EMBL" id="MBP0447357.1"/>
    </source>
</evidence>
<dbReference type="SUPFAM" id="SSF46785">
    <property type="entry name" value="Winged helix' DNA-binding domain"/>
    <property type="match status" value="1"/>
</dbReference>
<organism evidence="6 7">
    <name type="scientific">Pararoseomonas baculiformis</name>
    <dbReference type="NCBI Taxonomy" id="2820812"/>
    <lineage>
        <taxon>Bacteria</taxon>
        <taxon>Pseudomonadati</taxon>
        <taxon>Pseudomonadota</taxon>
        <taxon>Alphaproteobacteria</taxon>
        <taxon>Acetobacterales</taxon>
        <taxon>Acetobacteraceae</taxon>
        <taxon>Pararoseomonas</taxon>
    </lineage>
</organism>
<dbReference type="InterPro" id="IPR005471">
    <property type="entry name" value="Tscrpt_reg_IclR_N"/>
</dbReference>
<dbReference type="PROSITE" id="PS51078">
    <property type="entry name" value="ICLR_ED"/>
    <property type="match status" value="1"/>
</dbReference>
<evidence type="ECO:0000313" key="7">
    <source>
        <dbReference type="Proteomes" id="UP000681594"/>
    </source>
</evidence>
<evidence type="ECO:0000259" key="5">
    <source>
        <dbReference type="PROSITE" id="PS51078"/>
    </source>
</evidence>
<feature type="domain" description="HTH iclR-type" evidence="4">
    <location>
        <begin position="14"/>
        <end position="75"/>
    </location>
</feature>
<dbReference type="Pfam" id="PF09339">
    <property type="entry name" value="HTH_IclR"/>
    <property type="match status" value="1"/>
</dbReference>
<dbReference type="InterPro" id="IPR029016">
    <property type="entry name" value="GAF-like_dom_sf"/>
</dbReference>
<keyword evidence="1" id="KW-0805">Transcription regulation</keyword>
<keyword evidence="3" id="KW-0804">Transcription</keyword>
<dbReference type="SMART" id="SM00346">
    <property type="entry name" value="HTH_ICLR"/>
    <property type="match status" value="1"/>
</dbReference>
<comment type="caution">
    <text evidence="6">The sequence shown here is derived from an EMBL/GenBank/DDBJ whole genome shotgun (WGS) entry which is preliminary data.</text>
</comment>
<dbReference type="PROSITE" id="PS51077">
    <property type="entry name" value="HTH_ICLR"/>
    <property type="match status" value="1"/>
</dbReference>
<dbReference type="Pfam" id="PF01614">
    <property type="entry name" value="IclR_C"/>
    <property type="match status" value="1"/>
</dbReference>
<sequence length="237" mass="25023">MESGSPSEKKAPPSGVLERGLLILSCFTDVSPRLHLRELAALSGLDKATLLRMLGTFAAHGYVRRGEDGRYAPGPATLRLAALYSATIDFSGRMMQVLKNVSGQTGESAAFYERDGDERVCVCRVNAKQPLRHEVEMGERLPLSAGGGAAHVLLAHTGGETPNAAEILAKGFISTAGQRDPGLASVALPVFEGDGRFIGALVVSGPISRQTAVGFEHARILAAELLADQGFSVRPCR</sequence>
<proteinExistence type="predicted"/>
<accession>A0ABS4AK10</accession>
<evidence type="ECO:0000256" key="1">
    <source>
        <dbReference type="ARBA" id="ARBA00023015"/>
    </source>
</evidence>
<dbReference type="PANTHER" id="PTHR30136:SF39">
    <property type="entry name" value="TRANSCRIPTIONAL REGULATORY PROTEIN"/>
    <property type="match status" value="1"/>
</dbReference>
<dbReference type="Proteomes" id="UP000681594">
    <property type="component" value="Unassembled WGS sequence"/>
</dbReference>
<dbReference type="Gene3D" id="1.10.10.10">
    <property type="entry name" value="Winged helix-like DNA-binding domain superfamily/Winged helix DNA-binding domain"/>
    <property type="match status" value="1"/>
</dbReference>
<evidence type="ECO:0000256" key="3">
    <source>
        <dbReference type="ARBA" id="ARBA00023163"/>
    </source>
</evidence>
<name>A0ABS4AK10_9PROT</name>
<keyword evidence="2" id="KW-0238">DNA-binding</keyword>
<dbReference type="Gene3D" id="3.30.450.40">
    <property type="match status" value="2"/>
</dbReference>
<dbReference type="SUPFAM" id="SSF55781">
    <property type="entry name" value="GAF domain-like"/>
    <property type="match status" value="1"/>
</dbReference>
<evidence type="ECO:0000256" key="2">
    <source>
        <dbReference type="ARBA" id="ARBA00023125"/>
    </source>
</evidence>
<evidence type="ECO:0000259" key="4">
    <source>
        <dbReference type="PROSITE" id="PS51077"/>
    </source>
</evidence>
<protein>
    <submittedName>
        <fullName evidence="6">IclR family transcriptional regulator</fullName>
    </submittedName>
</protein>
<dbReference type="InterPro" id="IPR036388">
    <property type="entry name" value="WH-like_DNA-bd_sf"/>
</dbReference>
<dbReference type="PANTHER" id="PTHR30136">
    <property type="entry name" value="HELIX-TURN-HELIX TRANSCRIPTIONAL REGULATOR, ICLR FAMILY"/>
    <property type="match status" value="1"/>
</dbReference>